<evidence type="ECO:0000313" key="9">
    <source>
        <dbReference type="EMBL" id="BAK07625.1"/>
    </source>
</evidence>
<evidence type="ECO:0000313" key="10">
    <source>
        <dbReference type="EnsemblPlants" id="HORVU.MOREX.r3.7HG0727070.1"/>
    </source>
</evidence>
<feature type="domain" description="Core Histone H2A/H2B/H3" evidence="8">
    <location>
        <begin position="47"/>
        <end position="121"/>
    </location>
</feature>
<dbReference type="CDD" id="cd00074">
    <property type="entry name" value="HFD_H2A"/>
    <property type="match status" value="1"/>
</dbReference>
<dbReference type="GO" id="GO:0000786">
    <property type="term" value="C:nucleosome"/>
    <property type="evidence" value="ECO:0000318"/>
    <property type="project" value="GO_Central"/>
</dbReference>
<dbReference type="GeneID" id="123410213"/>
<name>F2EJV3_HORVV</name>
<protein>
    <recommendedName>
        <fullName evidence="6">Histone H2A</fullName>
    </recommendedName>
</protein>
<dbReference type="FunFam" id="1.10.20.10:FF:000103">
    <property type="entry name" value="Histone H2A type 1"/>
    <property type="match status" value="1"/>
</dbReference>
<evidence type="ECO:0000259" key="8">
    <source>
        <dbReference type="Pfam" id="PF00125"/>
    </source>
</evidence>
<dbReference type="InterPro" id="IPR009072">
    <property type="entry name" value="Histone-fold"/>
</dbReference>
<dbReference type="EnsemblPlants" id="HORVU.MOREX.r3.7HG0727070.1">
    <property type="protein sequence ID" value="HORVU.MOREX.r3.7HG0727070.1"/>
    <property type="gene ID" value="HORVU.MOREX.r3.7HG0727070"/>
</dbReference>
<dbReference type="SMR" id="F2EJV3"/>
<evidence type="ECO:0000256" key="7">
    <source>
        <dbReference type="SAM" id="MobiDB-lite"/>
    </source>
</evidence>
<comment type="subcellular location">
    <subcellularLocation>
        <location evidence="2">Chromosome</location>
    </subcellularLocation>
    <subcellularLocation>
        <location evidence="1 6">Nucleus</location>
    </subcellularLocation>
</comment>
<dbReference type="SMART" id="SM00414">
    <property type="entry name" value="H2A"/>
    <property type="match status" value="1"/>
</dbReference>
<dbReference type="Proteomes" id="UP000011116">
    <property type="component" value="Chromosome 7H"/>
</dbReference>
<dbReference type="Gramene" id="HORVU.MOREX.r3.7HG0727070.1">
    <property type="protein sequence ID" value="HORVU.MOREX.r3.7HG0727070.1"/>
    <property type="gene ID" value="HORVU.MOREX.r3.7HG0727070"/>
</dbReference>
<dbReference type="GO" id="GO:0003677">
    <property type="term" value="F:DNA binding"/>
    <property type="evidence" value="ECO:0007669"/>
    <property type="project" value="UniProtKB-KW"/>
</dbReference>
<dbReference type="EMBL" id="AK376430">
    <property type="protein sequence ID" value="BAK07625.1"/>
    <property type="molecule type" value="mRNA"/>
</dbReference>
<dbReference type="OrthoDB" id="786413at2759"/>
<reference evidence="9" key="1">
    <citation type="journal article" date="2011" name="Plant Physiol.">
        <title>Comprehensive sequence analysis of 24,783 barley full-length cDNAs derived from 12 clone libraries.</title>
        <authorList>
            <person name="Matsumoto T."/>
            <person name="Tanaka T."/>
            <person name="Sakai H."/>
            <person name="Amano N."/>
            <person name="Kanamori H."/>
            <person name="Kurita K."/>
            <person name="Kikuta A."/>
            <person name="Kamiya K."/>
            <person name="Yamamoto M."/>
            <person name="Ikawa H."/>
            <person name="Fujii N."/>
            <person name="Hori K."/>
            <person name="Itoh T."/>
            <person name="Sato K."/>
        </authorList>
    </citation>
    <scope>NUCLEOTIDE SEQUENCE</scope>
    <source>
        <tissue evidence="9">Flower</tissue>
    </source>
</reference>
<dbReference type="GO" id="GO:0031507">
    <property type="term" value="P:heterochromatin formation"/>
    <property type="evidence" value="ECO:0000318"/>
    <property type="project" value="GO_Central"/>
</dbReference>
<dbReference type="PRINTS" id="PR00620">
    <property type="entry name" value="HISTONEH2A"/>
</dbReference>
<feature type="compositionally biased region" description="Polar residues" evidence="7">
    <location>
        <begin position="10"/>
        <end position="25"/>
    </location>
</feature>
<evidence type="ECO:0000256" key="1">
    <source>
        <dbReference type="ARBA" id="ARBA00004123"/>
    </source>
</evidence>
<reference evidence="10" key="3">
    <citation type="submission" date="2020-10" db="EMBL/GenBank/DDBJ databases">
        <authorList>
            <person name="Scholz U."/>
            <person name="Mascher M."/>
            <person name="Fiebig A."/>
        </authorList>
    </citation>
    <scope>NUCLEOTIDE SEQUENCE [LARGE SCALE GENOMIC DNA]</scope>
    <source>
        <strain evidence="10">cv. Morex</strain>
    </source>
</reference>
<evidence type="ECO:0000256" key="3">
    <source>
        <dbReference type="ARBA" id="ARBA00010691"/>
    </source>
</evidence>
<evidence type="ECO:0000256" key="5">
    <source>
        <dbReference type="ARBA" id="ARBA00023242"/>
    </source>
</evidence>
<dbReference type="PANTHER" id="PTHR23430">
    <property type="entry name" value="HISTONE H2A"/>
    <property type="match status" value="1"/>
</dbReference>
<reference evidence="11" key="2">
    <citation type="journal article" date="2012" name="Nature">
        <title>A physical, genetic and functional sequence assembly of the barley genome.</title>
        <authorList>
            <consortium name="The International Barley Genome Sequencing Consortium"/>
            <person name="Mayer K.F."/>
            <person name="Waugh R."/>
            <person name="Brown J.W."/>
            <person name="Schulman A."/>
            <person name="Langridge P."/>
            <person name="Platzer M."/>
            <person name="Fincher G.B."/>
            <person name="Muehlbauer G.J."/>
            <person name="Sato K."/>
            <person name="Close T.J."/>
            <person name="Wise R.P."/>
            <person name="Stein N."/>
        </authorList>
    </citation>
    <scope>NUCLEOTIDE SEQUENCE [LARGE SCALE GENOMIC DNA]</scope>
    <source>
        <strain evidence="11">cv. Morex</strain>
    </source>
</reference>
<evidence type="ECO:0000256" key="2">
    <source>
        <dbReference type="ARBA" id="ARBA00004286"/>
    </source>
</evidence>
<accession>F2EJV3</accession>
<evidence type="ECO:0000256" key="4">
    <source>
        <dbReference type="ARBA" id="ARBA00022454"/>
    </source>
</evidence>
<sequence>MASQIPAVSPATTSPARSLSLSTANPEMDISGNSGRGKEKPAVRAKPVTKSSKSGLVFPVGRIARYLKAGKYAERIGAGAPVYLAAVIEYLAAEVLEISGNTALDNKRTRITPRHIQLAMRNDHEIGKLLEGVLISGGGVPPDFDAMLLYNEAEAKPKRKAKRKA</sequence>
<dbReference type="Pfam" id="PF00125">
    <property type="entry name" value="Histone"/>
    <property type="match status" value="1"/>
</dbReference>
<comment type="subunit">
    <text evidence="6">The nucleosome is a histone octamer containing two molecules each of H2A, H2B, H3 and H4 assembled in one H3-H4 heterotetramer and two H2A-H2B heterodimers. The octamer wraps approximately 147 bp of DNA.</text>
</comment>
<keyword evidence="4 6" id="KW-0158">Chromosome</keyword>
<dbReference type="KEGG" id="hvg:123410213"/>
<dbReference type="Gramene" id="HORVU.MOREX.r2.7HG0603050.1">
    <property type="protein sequence ID" value="HORVU.MOREX.r2.7HG0603050.1"/>
    <property type="gene ID" value="HORVU.MOREX.r2.7HG0603050"/>
</dbReference>
<keyword evidence="11" id="KW-1185">Reference proteome</keyword>
<keyword evidence="6" id="KW-0544">Nucleosome core</keyword>
<evidence type="ECO:0000313" key="11">
    <source>
        <dbReference type="Proteomes" id="UP000011116"/>
    </source>
</evidence>
<keyword evidence="6" id="KW-0238">DNA-binding</keyword>
<dbReference type="GO" id="GO:0005634">
    <property type="term" value="C:nucleus"/>
    <property type="evidence" value="ECO:0000318"/>
    <property type="project" value="GO_Central"/>
</dbReference>
<proteinExistence type="evidence at transcript level"/>
<dbReference type="GO" id="GO:0046982">
    <property type="term" value="F:protein heterodimerization activity"/>
    <property type="evidence" value="ECO:0007669"/>
    <property type="project" value="InterPro"/>
</dbReference>
<dbReference type="AlphaFoldDB" id="F2EJV3"/>
<keyword evidence="5 6" id="KW-0539">Nucleus</keyword>
<dbReference type="RefSeq" id="XP_044959054.1">
    <property type="nucleotide sequence ID" value="XM_045103119.1"/>
</dbReference>
<comment type="similarity">
    <text evidence="3 6">Belongs to the histone H2A family.</text>
</comment>
<dbReference type="GO" id="GO:0030527">
    <property type="term" value="F:structural constituent of chromatin"/>
    <property type="evidence" value="ECO:0000318"/>
    <property type="project" value="GO_Central"/>
</dbReference>
<gene>
    <name evidence="10" type="primary">LOC123410213</name>
</gene>
<reference evidence="10" key="4">
    <citation type="submission" date="2022-01" db="UniProtKB">
        <authorList>
            <consortium name="EnsemblPlants"/>
        </authorList>
    </citation>
    <scope>IDENTIFICATION</scope>
    <source>
        <strain evidence="10">subsp. vulgare</strain>
    </source>
</reference>
<dbReference type="InterPro" id="IPR007125">
    <property type="entry name" value="H2A/H2B/H3"/>
</dbReference>
<dbReference type="Gene3D" id="1.10.20.10">
    <property type="entry name" value="Histone, subunit A"/>
    <property type="match status" value="1"/>
</dbReference>
<organism evidence="9">
    <name type="scientific">Hordeum vulgare subsp. vulgare</name>
    <name type="common">Domesticated barley</name>
    <dbReference type="NCBI Taxonomy" id="112509"/>
    <lineage>
        <taxon>Eukaryota</taxon>
        <taxon>Viridiplantae</taxon>
        <taxon>Streptophyta</taxon>
        <taxon>Embryophyta</taxon>
        <taxon>Tracheophyta</taxon>
        <taxon>Spermatophyta</taxon>
        <taxon>Magnoliopsida</taxon>
        <taxon>Liliopsida</taxon>
        <taxon>Poales</taxon>
        <taxon>Poaceae</taxon>
        <taxon>BOP clade</taxon>
        <taxon>Pooideae</taxon>
        <taxon>Triticodae</taxon>
        <taxon>Triticeae</taxon>
        <taxon>Hordeinae</taxon>
        <taxon>Hordeum</taxon>
    </lineage>
</organism>
<dbReference type="InterPro" id="IPR002119">
    <property type="entry name" value="Histone_H2A"/>
</dbReference>
<evidence type="ECO:0000256" key="6">
    <source>
        <dbReference type="RuleBase" id="RU003767"/>
    </source>
</evidence>
<dbReference type="SUPFAM" id="SSF47113">
    <property type="entry name" value="Histone-fold"/>
    <property type="match status" value="1"/>
</dbReference>
<feature type="region of interest" description="Disordered" evidence="7">
    <location>
        <begin position="1"/>
        <end position="48"/>
    </location>
</feature>